<organism evidence="2">
    <name type="scientific">Phytophthora nicotianae</name>
    <name type="common">Potato buckeye rot agent</name>
    <name type="synonym">Phytophthora parasitica</name>
    <dbReference type="NCBI Taxonomy" id="4792"/>
    <lineage>
        <taxon>Eukaryota</taxon>
        <taxon>Sar</taxon>
        <taxon>Stramenopiles</taxon>
        <taxon>Oomycota</taxon>
        <taxon>Peronosporomycetes</taxon>
        <taxon>Peronosporales</taxon>
        <taxon>Peronosporaceae</taxon>
        <taxon>Phytophthora</taxon>
    </lineage>
</organism>
<evidence type="ECO:0000256" key="1">
    <source>
        <dbReference type="SAM" id="MobiDB-lite"/>
    </source>
</evidence>
<reference evidence="2" key="1">
    <citation type="submission" date="2013-11" db="EMBL/GenBank/DDBJ databases">
        <title>The Genome Sequence of Phytophthora parasitica CHvinca01.</title>
        <authorList>
            <consortium name="The Broad Institute Genomics Platform"/>
            <person name="Russ C."/>
            <person name="Tyler B."/>
            <person name="Panabieres F."/>
            <person name="Shan W."/>
            <person name="Tripathy S."/>
            <person name="Grunwald N."/>
            <person name="Machado M."/>
            <person name="Johnson C.S."/>
            <person name="Arredondo F."/>
            <person name="Hong C."/>
            <person name="Coffey M."/>
            <person name="Young S.K."/>
            <person name="Zeng Q."/>
            <person name="Gargeya S."/>
            <person name="Fitzgerald M."/>
            <person name="Abouelleil A."/>
            <person name="Alvarado L."/>
            <person name="Chapman S.B."/>
            <person name="Gainer-Dewar J."/>
            <person name="Goldberg J."/>
            <person name="Griggs A."/>
            <person name="Gujja S."/>
            <person name="Hansen M."/>
            <person name="Howarth C."/>
            <person name="Imamovic A."/>
            <person name="Ireland A."/>
            <person name="Larimer J."/>
            <person name="McCowan C."/>
            <person name="Murphy C."/>
            <person name="Pearson M."/>
            <person name="Poon T.W."/>
            <person name="Priest M."/>
            <person name="Roberts A."/>
            <person name="Saif S."/>
            <person name="Shea T."/>
            <person name="Sykes S."/>
            <person name="Wortman J."/>
            <person name="Nusbaum C."/>
            <person name="Birren B."/>
        </authorList>
    </citation>
    <scope>NUCLEOTIDE SEQUENCE [LARGE SCALE GENOMIC DNA]</scope>
    <source>
        <strain evidence="2">CHvinca01</strain>
    </source>
</reference>
<feature type="region of interest" description="Disordered" evidence="1">
    <location>
        <begin position="64"/>
        <end position="92"/>
    </location>
</feature>
<proteinExistence type="predicted"/>
<name>W2KS66_PHYNI</name>
<dbReference type="Proteomes" id="UP000054423">
    <property type="component" value="Unassembled WGS sequence"/>
</dbReference>
<accession>W2KS66</accession>
<dbReference type="VEuPathDB" id="FungiDB:PPTG_03450"/>
<protein>
    <submittedName>
        <fullName evidence="2">Uncharacterized protein</fullName>
    </submittedName>
</protein>
<sequence length="129" mass="14277">MANKARLPWGLCEGLARWKDRPAGRWRIITSARQADPMAGSYARDEEPGAAMPSRTEIAIGVRPSNLAEGRRSQDYDGGERGRYDAGQFKIGTNEDNTESVNVCKAKGHLRTSACECEHRLGASRREDK</sequence>
<feature type="compositionally biased region" description="Basic and acidic residues" evidence="1">
    <location>
        <begin position="69"/>
        <end position="84"/>
    </location>
</feature>
<dbReference type="EMBL" id="KI680930">
    <property type="protein sequence ID" value="ETL88018.1"/>
    <property type="molecule type" value="Genomic_DNA"/>
</dbReference>
<dbReference type="AlphaFoldDB" id="W2KS66"/>
<evidence type="ECO:0000313" key="2">
    <source>
        <dbReference type="EMBL" id="ETL88018.1"/>
    </source>
</evidence>
<gene>
    <name evidence="2" type="ORF">L917_12881</name>
</gene>